<dbReference type="EMBL" id="BAAACF010000001">
    <property type="protein sequence ID" value="GAA0723758.1"/>
    <property type="molecule type" value="Genomic_DNA"/>
</dbReference>
<dbReference type="InterPro" id="IPR011605">
    <property type="entry name" value="NusB_fam"/>
</dbReference>
<dbReference type="Gene3D" id="1.10.940.10">
    <property type="entry name" value="NusB-like"/>
    <property type="match status" value="1"/>
</dbReference>
<dbReference type="Pfam" id="PF01029">
    <property type="entry name" value="NusB"/>
    <property type="match status" value="1"/>
</dbReference>
<keyword evidence="9" id="KW-1185">Reference proteome</keyword>
<evidence type="ECO:0000259" key="7">
    <source>
        <dbReference type="Pfam" id="PF01029"/>
    </source>
</evidence>
<evidence type="ECO:0000256" key="6">
    <source>
        <dbReference type="HAMAP-Rule" id="MF_00073"/>
    </source>
</evidence>
<evidence type="ECO:0000256" key="4">
    <source>
        <dbReference type="ARBA" id="ARBA00023015"/>
    </source>
</evidence>
<dbReference type="NCBIfam" id="TIGR01951">
    <property type="entry name" value="nusB"/>
    <property type="match status" value="1"/>
</dbReference>
<dbReference type="PANTHER" id="PTHR11078">
    <property type="entry name" value="N UTILIZATION SUBSTANCE PROTEIN B-RELATED"/>
    <property type="match status" value="1"/>
</dbReference>
<evidence type="ECO:0000256" key="5">
    <source>
        <dbReference type="ARBA" id="ARBA00023163"/>
    </source>
</evidence>
<dbReference type="RefSeq" id="WP_343768752.1">
    <property type="nucleotide sequence ID" value="NZ_BAAACF010000001.1"/>
</dbReference>
<keyword evidence="4 6" id="KW-0805">Transcription regulation</keyword>
<evidence type="ECO:0000256" key="3">
    <source>
        <dbReference type="ARBA" id="ARBA00022884"/>
    </source>
</evidence>
<gene>
    <name evidence="6 8" type="primary">nusB</name>
    <name evidence="8" type="ORF">GCM10008905_16770</name>
</gene>
<evidence type="ECO:0000313" key="9">
    <source>
        <dbReference type="Proteomes" id="UP001500339"/>
    </source>
</evidence>
<dbReference type="HAMAP" id="MF_00073">
    <property type="entry name" value="NusB"/>
    <property type="match status" value="1"/>
</dbReference>
<name>A0ABN1IY11_9CLOT</name>
<evidence type="ECO:0000313" key="8">
    <source>
        <dbReference type="EMBL" id="GAA0723758.1"/>
    </source>
</evidence>
<dbReference type="SUPFAM" id="SSF48013">
    <property type="entry name" value="NusB-like"/>
    <property type="match status" value="1"/>
</dbReference>
<evidence type="ECO:0000256" key="2">
    <source>
        <dbReference type="ARBA" id="ARBA00022814"/>
    </source>
</evidence>
<proteinExistence type="inferred from homology"/>
<keyword evidence="5 6" id="KW-0804">Transcription</keyword>
<dbReference type="InterPro" id="IPR006027">
    <property type="entry name" value="NusB_RsmB_TIM44"/>
</dbReference>
<feature type="domain" description="NusB/RsmB/TIM44" evidence="7">
    <location>
        <begin position="34"/>
        <end position="154"/>
    </location>
</feature>
<evidence type="ECO:0000256" key="1">
    <source>
        <dbReference type="ARBA" id="ARBA00005952"/>
    </source>
</evidence>
<comment type="function">
    <text evidence="6">Involved in transcription antitermination. Required for transcription of ribosomal RNA (rRNA) genes. Binds specifically to the boxA antiterminator sequence of the ribosomal RNA (rrn) operons.</text>
</comment>
<sequence length="160" mass="18795">MNRKKTRDLGMRLLFEMMIKKENYLEVLTNLKEVTKKDEFVSDLIDADEKSKEKDPENWDLEEIDIQYLTRTLKGIEENEKELDKTIEKHLKKWKLDRLAKVDLAILRLSTYEILFDEDIPVNVSINEGVELAKKYSEDKSPAFINAVLDNISKEKNKGC</sequence>
<reference evidence="8 9" key="1">
    <citation type="journal article" date="2019" name="Int. J. Syst. Evol. Microbiol.">
        <title>The Global Catalogue of Microorganisms (GCM) 10K type strain sequencing project: providing services to taxonomists for standard genome sequencing and annotation.</title>
        <authorList>
            <consortium name="The Broad Institute Genomics Platform"/>
            <consortium name="The Broad Institute Genome Sequencing Center for Infectious Disease"/>
            <person name="Wu L."/>
            <person name="Ma J."/>
        </authorList>
    </citation>
    <scope>NUCLEOTIDE SEQUENCE [LARGE SCALE GENOMIC DNA]</scope>
    <source>
        <strain evidence="8 9">JCM 1405</strain>
    </source>
</reference>
<keyword evidence="2 6" id="KW-0889">Transcription antitermination</keyword>
<dbReference type="PANTHER" id="PTHR11078:SF3">
    <property type="entry name" value="ANTITERMINATION NUSB DOMAIN-CONTAINING PROTEIN"/>
    <property type="match status" value="1"/>
</dbReference>
<dbReference type="Proteomes" id="UP001500339">
    <property type="component" value="Unassembled WGS sequence"/>
</dbReference>
<keyword evidence="3 6" id="KW-0694">RNA-binding</keyword>
<dbReference type="InterPro" id="IPR035926">
    <property type="entry name" value="NusB-like_sf"/>
</dbReference>
<comment type="caution">
    <text evidence="8">The sequence shown here is derived from an EMBL/GenBank/DDBJ whole genome shotgun (WGS) entry which is preliminary data.</text>
</comment>
<accession>A0ABN1IY11</accession>
<organism evidence="8 9">
    <name type="scientific">Clostridium malenominatum</name>
    <dbReference type="NCBI Taxonomy" id="1539"/>
    <lineage>
        <taxon>Bacteria</taxon>
        <taxon>Bacillati</taxon>
        <taxon>Bacillota</taxon>
        <taxon>Clostridia</taxon>
        <taxon>Eubacteriales</taxon>
        <taxon>Clostridiaceae</taxon>
        <taxon>Clostridium</taxon>
    </lineage>
</organism>
<comment type="similarity">
    <text evidence="1 6">Belongs to the NusB family.</text>
</comment>
<protein>
    <recommendedName>
        <fullName evidence="6">Transcription antitermination protein NusB</fullName>
    </recommendedName>
    <alternativeName>
        <fullName evidence="6">Antitermination factor NusB</fullName>
    </alternativeName>
</protein>